<keyword evidence="2" id="KW-1185">Reference proteome</keyword>
<dbReference type="RefSeq" id="WP_261497618.1">
    <property type="nucleotide sequence ID" value="NZ_JAOCQF010000006.1"/>
</dbReference>
<keyword evidence="1" id="KW-0966">Cell projection</keyword>
<protein>
    <submittedName>
        <fullName evidence="1">Flagellar biosynthesis regulator FlaF</fullName>
    </submittedName>
</protein>
<evidence type="ECO:0000313" key="2">
    <source>
        <dbReference type="Proteomes" id="UP001205601"/>
    </source>
</evidence>
<keyword evidence="1" id="KW-0282">Flagellum</keyword>
<dbReference type="NCBIfam" id="NF009435">
    <property type="entry name" value="PRK12794.1"/>
    <property type="match status" value="1"/>
</dbReference>
<sequence length="120" mass="12835">MNAHIPAHASYTAFAAPVRTPRATEYDLLARTTGALLRARGFAALAKALHDNRRLWTALSADVVEPTNGLPAELRARLFYLAEFTAHHSRRVLAGEGDVAVLIDINTAVMRGLAAGGSDT</sequence>
<dbReference type="Pfam" id="PF07309">
    <property type="entry name" value="FlaF"/>
    <property type="match status" value="1"/>
</dbReference>
<dbReference type="Proteomes" id="UP001205601">
    <property type="component" value="Unassembled WGS sequence"/>
</dbReference>
<gene>
    <name evidence="1" type="primary">flaF</name>
    <name evidence="1" type="ORF">N5I32_19515</name>
</gene>
<accession>A0ABT2NSN2</accession>
<proteinExistence type="predicted"/>
<reference evidence="2" key="1">
    <citation type="submission" date="2023-07" db="EMBL/GenBank/DDBJ databases">
        <title>Defluviimonas sediminis sp. nov., isolated from mangrove sediment.</title>
        <authorList>
            <person name="Liu L."/>
            <person name="Li J."/>
            <person name="Huang Y."/>
            <person name="Pan J."/>
            <person name="Li M."/>
        </authorList>
    </citation>
    <scope>NUCLEOTIDE SEQUENCE [LARGE SCALE GENOMIC DNA]</scope>
    <source>
        <strain evidence="2">FT324</strain>
    </source>
</reference>
<dbReference type="EMBL" id="JAOCQF010000006">
    <property type="protein sequence ID" value="MCT8331710.1"/>
    <property type="molecule type" value="Genomic_DNA"/>
</dbReference>
<name>A0ABT2NSN2_9RHOB</name>
<comment type="caution">
    <text evidence="1">The sequence shown here is derived from an EMBL/GenBank/DDBJ whole genome shotgun (WGS) entry which is preliminary data.</text>
</comment>
<keyword evidence="1" id="KW-0969">Cilium</keyword>
<evidence type="ECO:0000313" key="1">
    <source>
        <dbReference type="EMBL" id="MCT8331710.1"/>
    </source>
</evidence>
<dbReference type="InterPro" id="IPR010845">
    <property type="entry name" value="FlaF"/>
</dbReference>
<organism evidence="1 2">
    <name type="scientific">Albidovulum sediminis</name>
    <dbReference type="NCBI Taxonomy" id="3066345"/>
    <lineage>
        <taxon>Bacteria</taxon>
        <taxon>Pseudomonadati</taxon>
        <taxon>Pseudomonadota</taxon>
        <taxon>Alphaproteobacteria</taxon>
        <taxon>Rhodobacterales</taxon>
        <taxon>Paracoccaceae</taxon>
        <taxon>Albidovulum</taxon>
    </lineage>
</organism>